<dbReference type="GO" id="GO:0006355">
    <property type="term" value="P:regulation of DNA-templated transcription"/>
    <property type="evidence" value="ECO:0007669"/>
    <property type="project" value="InterPro"/>
</dbReference>
<dbReference type="PANTHER" id="PTHR33124">
    <property type="entry name" value="TRANSCRIPTION FACTOR IBH1-LIKE 1"/>
    <property type="match status" value="1"/>
</dbReference>
<evidence type="ECO:0000256" key="4">
    <source>
        <dbReference type="ARBA" id="ARBA00023242"/>
    </source>
</evidence>
<evidence type="ECO:0000313" key="7">
    <source>
        <dbReference type="Proteomes" id="UP000516437"/>
    </source>
</evidence>
<feature type="compositionally biased region" description="Basic residues" evidence="5">
    <location>
        <begin position="10"/>
        <end position="33"/>
    </location>
</feature>
<dbReference type="InterPro" id="IPR044660">
    <property type="entry name" value="IBH1-like"/>
</dbReference>
<dbReference type="Proteomes" id="UP000516437">
    <property type="component" value="Chromosome 6"/>
</dbReference>
<evidence type="ECO:0000256" key="5">
    <source>
        <dbReference type="SAM" id="MobiDB-lite"/>
    </source>
</evidence>
<dbReference type="EMBL" id="RXIC02000024">
    <property type="protein sequence ID" value="KAB1211513.1"/>
    <property type="molecule type" value="Genomic_DNA"/>
</dbReference>
<comment type="subcellular location">
    <subcellularLocation>
        <location evidence="1">Nucleus</location>
    </subcellularLocation>
</comment>
<dbReference type="CDD" id="cd11444">
    <property type="entry name" value="bHLH_AtIBH1_like"/>
    <property type="match status" value="1"/>
</dbReference>
<evidence type="ECO:0000256" key="1">
    <source>
        <dbReference type="ARBA" id="ARBA00004123"/>
    </source>
</evidence>
<accession>A0A6A1VFM9</accession>
<reference evidence="6 7" key="1">
    <citation type="journal article" date="2019" name="Plant Biotechnol. J.">
        <title>The red bayberry genome and genetic basis of sex determination.</title>
        <authorList>
            <person name="Jia H.M."/>
            <person name="Jia H.J."/>
            <person name="Cai Q.L."/>
            <person name="Wang Y."/>
            <person name="Zhao H.B."/>
            <person name="Yang W.F."/>
            <person name="Wang G.Y."/>
            <person name="Li Y.H."/>
            <person name="Zhan D.L."/>
            <person name="Shen Y.T."/>
            <person name="Niu Q.F."/>
            <person name="Chang L."/>
            <person name="Qiu J."/>
            <person name="Zhao L."/>
            <person name="Xie H.B."/>
            <person name="Fu W.Y."/>
            <person name="Jin J."/>
            <person name="Li X.W."/>
            <person name="Jiao Y."/>
            <person name="Zhou C.C."/>
            <person name="Tu T."/>
            <person name="Chai C.Y."/>
            <person name="Gao J.L."/>
            <person name="Fan L.J."/>
            <person name="van de Weg E."/>
            <person name="Wang J.Y."/>
            <person name="Gao Z.S."/>
        </authorList>
    </citation>
    <scope>NUCLEOTIDE SEQUENCE [LARGE SCALE GENOMIC DNA]</scope>
    <source>
        <tissue evidence="6">Leaves</tissue>
    </source>
</reference>
<dbReference type="OrthoDB" id="994442at2759"/>
<feature type="region of interest" description="Disordered" evidence="5">
    <location>
        <begin position="1"/>
        <end position="33"/>
    </location>
</feature>
<dbReference type="PANTHER" id="PTHR33124:SF57">
    <property type="entry name" value="TRANSCRIPTION FACTOR UPBEAT-LIKE PROTEIN"/>
    <property type="match status" value="1"/>
</dbReference>
<keyword evidence="2" id="KW-0805">Transcription regulation</keyword>
<comment type="caution">
    <text evidence="6">The sequence shown here is derived from an EMBL/GenBank/DDBJ whole genome shotgun (WGS) entry which is preliminary data.</text>
</comment>
<evidence type="ECO:0008006" key="8">
    <source>
        <dbReference type="Google" id="ProtNLM"/>
    </source>
</evidence>
<keyword evidence="4" id="KW-0539">Nucleus</keyword>
<protein>
    <recommendedName>
        <fullName evidence="8">Transcription factor UPBEAT1</fullName>
    </recommendedName>
</protein>
<name>A0A6A1VFM9_9ROSI</name>
<dbReference type="AlphaFoldDB" id="A0A6A1VFM9"/>
<keyword evidence="3" id="KW-0804">Transcription</keyword>
<dbReference type="GO" id="GO:0005634">
    <property type="term" value="C:nucleus"/>
    <property type="evidence" value="ECO:0007669"/>
    <property type="project" value="UniProtKB-SubCell"/>
</dbReference>
<evidence type="ECO:0000256" key="2">
    <source>
        <dbReference type="ARBA" id="ARBA00023015"/>
    </source>
</evidence>
<organism evidence="6 7">
    <name type="scientific">Morella rubra</name>
    <name type="common">Chinese bayberry</name>
    <dbReference type="NCBI Taxonomy" id="262757"/>
    <lineage>
        <taxon>Eukaryota</taxon>
        <taxon>Viridiplantae</taxon>
        <taxon>Streptophyta</taxon>
        <taxon>Embryophyta</taxon>
        <taxon>Tracheophyta</taxon>
        <taxon>Spermatophyta</taxon>
        <taxon>Magnoliopsida</taxon>
        <taxon>eudicotyledons</taxon>
        <taxon>Gunneridae</taxon>
        <taxon>Pentapetalae</taxon>
        <taxon>rosids</taxon>
        <taxon>fabids</taxon>
        <taxon>Fagales</taxon>
        <taxon>Myricaceae</taxon>
        <taxon>Morella</taxon>
    </lineage>
</organism>
<keyword evidence="7" id="KW-1185">Reference proteome</keyword>
<evidence type="ECO:0000256" key="3">
    <source>
        <dbReference type="ARBA" id="ARBA00023163"/>
    </source>
</evidence>
<sequence length="107" mass="12233">MSSAPDKPKSFRRRKRRVTRRTSSSRRLLARSRRARRSCFNNGGGTCSEVSDKLEALKSLIPSHYGEIVKPDQLFQETADYIVFLRTQVVILQRLIELYGSSGETTL</sequence>
<evidence type="ECO:0000313" key="6">
    <source>
        <dbReference type="EMBL" id="KAB1211513.1"/>
    </source>
</evidence>
<dbReference type="InterPro" id="IPR044549">
    <property type="entry name" value="bHLH_AtIBH1-like"/>
</dbReference>
<proteinExistence type="predicted"/>
<gene>
    <name evidence="6" type="ORF">CJ030_MR6G013255</name>
</gene>